<gene>
    <name evidence="2" type="ORF">M413DRAFT_444401</name>
</gene>
<evidence type="ECO:0000313" key="3">
    <source>
        <dbReference type="Proteomes" id="UP000053424"/>
    </source>
</evidence>
<accession>A0A0C2XYN6</accession>
<evidence type="ECO:0000256" key="1">
    <source>
        <dbReference type="SAM" id="MobiDB-lite"/>
    </source>
</evidence>
<dbReference type="STRING" id="686832.A0A0C2XYN6"/>
<dbReference type="OrthoDB" id="2742205at2759"/>
<organism evidence="2 3">
    <name type="scientific">Hebeloma cylindrosporum</name>
    <dbReference type="NCBI Taxonomy" id="76867"/>
    <lineage>
        <taxon>Eukaryota</taxon>
        <taxon>Fungi</taxon>
        <taxon>Dikarya</taxon>
        <taxon>Basidiomycota</taxon>
        <taxon>Agaricomycotina</taxon>
        <taxon>Agaricomycetes</taxon>
        <taxon>Agaricomycetidae</taxon>
        <taxon>Agaricales</taxon>
        <taxon>Agaricineae</taxon>
        <taxon>Hymenogastraceae</taxon>
        <taxon>Hebeloma</taxon>
    </lineage>
</organism>
<reference evidence="2 3" key="1">
    <citation type="submission" date="2014-04" db="EMBL/GenBank/DDBJ databases">
        <authorList>
            <consortium name="DOE Joint Genome Institute"/>
            <person name="Kuo A."/>
            <person name="Gay G."/>
            <person name="Dore J."/>
            <person name="Kohler A."/>
            <person name="Nagy L.G."/>
            <person name="Floudas D."/>
            <person name="Copeland A."/>
            <person name="Barry K.W."/>
            <person name="Cichocki N."/>
            <person name="Veneault-Fourrey C."/>
            <person name="LaButti K."/>
            <person name="Lindquist E.A."/>
            <person name="Lipzen A."/>
            <person name="Lundell T."/>
            <person name="Morin E."/>
            <person name="Murat C."/>
            <person name="Sun H."/>
            <person name="Tunlid A."/>
            <person name="Henrissat B."/>
            <person name="Grigoriev I.V."/>
            <person name="Hibbett D.S."/>
            <person name="Martin F."/>
            <person name="Nordberg H.P."/>
            <person name="Cantor M.N."/>
            <person name="Hua S.X."/>
        </authorList>
    </citation>
    <scope>NUCLEOTIDE SEQUENCE [LARGE SCALE GENOMIC DNA]</scope>
    <source>
        <strain evidence="3">h7</strain>
    </source>
</reference>
<keyword evidence="3" id="KW-1185">Reference proteome</keyword>
<feature type="region of interest" description="Disordered" evidence="1">
    <location>
        <begin position="224"/>
        <end position="269"/>
    </location>
</feature>
<sequence>MMSSKLMQVFNALPPEAQQMFVEKHMATLLDLMPKDRSKKIIAAATRLQKKYAEVPKLDLRVKREQITHLLNELTRDAKMSFIKERSNRDELLAEIIHSLVSWLNDIWKVVYENHVNFLLAHTCLLFVADALAQLAEVSILGQCKCSVLNLPVDFSLKGKSGKVAKRFSVVGPQNINRILLWIWRDLFVTLLADGTEKDKKRVPDFLEDIESVLGVSSLERLLYGGKPSEDDDEDEDEGDFDDEDDEDEDENLDHECFEGSDYDSEESDERCPCHLHATYWPDRINRARIPLRDLVEKRLFSIFEVAPTVRLYNTLLAISHDSDETEDRISRLLDKSAGDTPDTLVAALDIHILNGDVPKISVLLKAHAHLLRPRDTTTLQCAVAMLDNSHYHTGSLAILEKELDECIRAIYATVRSCFSHIEEEENKKDLLEIFKLKSGTASRKDRVTQWAERVVTSSNGHFLPMAFAALMMGLPMMPGADEGDDADFLNFVDSDQNDPDLDDLREEYKPNLKAIFDSWVHIGQTMRGGPSVLSKMYSKAVALMPWLRGSDVVNEMVIKLRERPNKGHVLEALVNLSSFAKMQRKKMNMAQGDQRRAGGKTQAGNTQSPRSHPSSSSTGPPPLVGGAFPFSLVGTSFPPVPGGMEDVD</sequence>
<protein>
    <submittedName>
        <fullName evidence="2">Uncharacterized protein</fullName>
    </submittedName>
</protein>
<feature type="compositionally biased region" description="Low complexity" evidence="1">
    <location>
        <begin position="609"/>
        <end position="619"/>
    </location>
</feature>
<evidence type="ECO:0000313" key="2">
    <source>
        <dbReference type="EMBL" id="KIM42733.1"/>
    </source>
</evidence>
<feature type="compositionally biased region" description="Acidic residues" evidence="1">
    <location>
        <begin position="230"/>
        <end position="269"/>
    </location>
</feature>
<dbReference type="AlphaFoldDB" id="A0A0C2XYN6"/>
<feature type="region of interest" description="Disordered" evidence="1">
    <location>
        <begin position="585"/>
        <end position="649"/>
    </location>
</feature>
<dbReference type="HOGENOM" id="CLU_017400_0_0_1"/>
<proteinExistence type="predicted"/>
<dbReference type="EMBL" id="KN831777">
    <property type="protein sequence ID" value="KIM42733.1"/>
    <property type="molecule type" value="Genomic_DNA"/>
</dbReference>
<name>A0A0C2XYN6_HEBCY</name>
<dbReference type="Proteomes" id="UP000053424">
    <property type="component" value="Unassembled WGS sequence"/>
</dbReference>
<reference evidence="3" key="2">
    <citation type="submission" date="2015-01" db="EMBL/GenBank/DDBJ databases">
        <title>Evolutionary Origins and Diversification of the Mycorrhizal Mutualists.</title>
        <authorList>
            <consortium name="DOE Joint Genome Institute"/>
            <consortium name="Mycorrhizal Genomics Consortium"/>
            <person name="Kohler A."/>
            <person name="Kuo A."/>
            <person name="Nagy L.G."/>
            <person name="Floudas D."/>
            <person name="Copeland A."/>
            <person name="Barry K.W."/>
            <person name="Cichocki N."/>
            <person name="Veneault-Fourrey C."/>
            <person name="LaButti K."/>
            <person name="Lindquist E.A."/>
            <person name="Lipzen A."/>
            <person name="Lundell T."/>
            <person name="Morin E."/>
            <person name="Murat C."/>
            <person name="Riley R."/>
            <person name="Ohm R."/>
            <person name="Sun H."/>
            <person name="Tunlid A."/>
            <person name="Henrissat B."/>
            <person name="Grigoriev I.V."/>
            <person name="Hibbett D.S."/>
            <person name="Martin F."/>
        </authorList>
    </citation>
    <scope>NUCLEOTIDE SEQUENCE [LARGE SCALE GENOMIC DNA]</scope>
    <source>
        <strain evidence="3">h7</strain>
    </source>
</reference>